<dbReference type="GO" id="GO:0000435">
    <property type="term" value="P:positive regulation of transcription from RNA polymerase II promoter by galactose"/>
    <property type="evidence" value="ECO:0007669"/>
    <property type="project" value="TreeGrafter"/>
</dbReference>
<dbReference type="GO" id="GO:0005634">
    <property type="term" value="C:nucleus"/>
    <property type="evidence" value="ECO:0007669"/>
    <property type="project" value="TreeGrafter"/>
</dbReference>
<dbReference type="Pfam" id="PF04082">
    <property type="entry name" value="Fungal_trans"/>
    <property type="match status" value="1"/>
</dbReference>
<keyword evidence="2" id="KW-0805">Transcription regulation</keyword>
<dbReference type="PROSITE" id="PS00463">
    <property type="entry name" value="ZN2_CY6_FUNGAL_1"/>
    <property type="match status" value="1"/>
</dbReference>
<dbReference type="HOGENOM" id="CLU_010170_3_1_1"/>
<dbReference type="GO" id="GO:0000981">
    <property type="term" value="F:DNA-binding transcription factor activity, RNA polymerase II-specific"/>
    <property type="evidence" value="ECO:0007669"/>
    <property type="project" value="InterPro"/>
</dbReference>
<feature type="domain" description="Zn(2)-C6 fungal-type" evidence="7">
    <location>
        <begin position="17"/>
        <end position="48"/>
    </location>
</feature>
<keyword evidence="3" id="KW-0804">Transcription</keyword>
<dbReference type="InterPro" id="IPR001138">
    <property type="entry name" value="Zn2Cys6_DnaBD"/>
</dbReference>
<feature type="transmembrane region" description="Helical" evidence="6">
    <location>
        <begin position="518"/>
        <end position="542"/>
    </location>
</feature>
<dbReference type="InParanoid" id="A0A0C3H042"/>
<reference evidence="8 9" key="1">
    <citation type="submission" date="2014-04" db="EMBL/GenBank/DDBJ databases">
        <authorList>
            <consortium name="DOE Joint Genome Institute"/>
            <person name="Kuo A."/>
            <person name="Martino E."/>
            <person name="Perotto S."/>
            <person name="Kohler A."/>
            <person name="Nagy L.G."/>
            <person name="Floudas D."/>
            <person name="Copeland A."/>
            <person name="Barry K.W."/>
            <person name="Cichocki N."/>
            <person name="Veneault-Fourrey C."/>
            <person name="LaButti K."/>
            <person name="Lindquist E.A."/>
            <person name="Lipzen A."/>
            <person name="Lundell T."/>
            <person name="Morin E."/>
            <person name="Murat C."/>
            <person name="Sun H."/>
            <person name="Tunlid A."/>
            <person name="Henrissat B."/>
            <person name="Grigoriev I.V."/>
            <person name="Hibbett D.S."/>
            <person name="Martin F."/>
            <person name="Nordberg H.P."/>
            <person name="Cantor M.N."/>
            <person name="Hua S.X."/>
        </authorList>
    </citation>
    <scope>NUCLEOTIDE SEQUENCE [LARGE SCALE GENOMIC DNA]</scope>
    <source>
        <strain evidence="8 9">Zn</strain>
    </source>
</reference>
<gene>
    <name evidence="8" type="ORF">OIDMADRAFT_205350</name>
</gene>
<dbReference type="InterPro" id="IPR036864">
    <property type="entry name" value="Zn2-C6_fun-type_DNA-bd_sf"/>
</dbReference>
<protein>
    <recommendedName>
        <fullName evidence="7">Zn(2)-C6 fungal-type domain-containing protein</fullName>
    </recommendedName>
</protein>
<evidence type="ECO:0000256" key="5">
    <source>
        <dbReference type="SAM" id="MobiDB-lite"/>
    </source>
</evidence>
<dbReference type="EMBL" id="KN832885">
    <property type="protein sequence ID" value="KIM95871.1"/>
    <property type="molecule type" value="Genomic_DNA"/>
</dbReference>
<reference evidence="9" key="2">
    <citation type="submission" date="2015-01" db="EMBL/GenBank/DDBJ databases">
        <title>Evolutionary Origins and Diversification of the Mycorrhizal Mutualists.</title>
        <authorList>
            <consortium name="DOE Joint Genome Institute"/>
            <consortium name="Mycorrhizal Genomics Consortium"/>
            <person name="Kohler A."/>
            <person name="Kuo A."/>
            <person name="Nagy L.G."/>
            <person name="Floudas D."/>
            <person name="Copeland A."/>
            <person name="Barry K.W."/>
            <person name="Cichocki N."/>
            <person name="Veneault-Fourrey C."/>
            <person name="LaButti K."/>
            <person name="Lindquist E.A."/>
            <person name="Lipzen A."/>
            <person name="Lundell T."/>
            <person name="Morin E."/>
            <person name="Murat C."/>
            <person name="Riley R."/>
            <person name="Ohm R."/>
            <person name="Sun H."/>
            <person name="Tunlid A."/>
            <person name="Henrissat B."/>
            <person name="Grigoriev I.V."/>
            <person name="Hibbett D.S."/>
            <person name="Martin F."/>
        </authorList>
    </citation>
    <scope>NUCLEOTIDE SEQUENCE [LARGE SCALE GENOMIC DNA]</scope>
    <source>
        <strain evidence="9">Zn</strain>
    </source>
</reference>
<dbReference type="PANTHER" id="PTHR47424">
    <property type="entry name" value="REGULATORY PROTEIN GAL4"/>
    <property type="match status" value="1"/>
</dbReference>
<organism evidence="8 9">
    <name type="scientific">Oidiodendron maius (strain Zn)</name>
    <dbReference type="NCBI Taxonomy" id="913774"/>
    <lineage>
        <taxon>Eukaryota</taxon>
        <taxon>Fungi</taxon>
        <taxon>Dikarya</taxon>
        <taxon>Ascomycota</taxon>
        <taxon>Pezizomycotina</taxon>
        <taxon>Leotiomycetes</taxon>
        <taxon>Leotiomycetes incertae sedis</taxon>
        <taxon>Myxotrichaceae</taxon>
        <taxon>Oidiodendron</taxon>
    </lineage>
</organism>
<keyword evidence="6" id="KW-1133">Transmembrane helix</keyword>
<dbReference type="PROSITE" id="PS50048">
    <property type="entry name" value="ZN2_CY6_FUNGAL_2"/>
    <property type="match status" value="1"/>
</dbReference>
<dbReference type="Gene3D" id="4.10.240.10">
    <property type="entry name" value="Zn(2)-C6 fungal-type DNA-binding domain"/>
    <property type="match status" value="1"/>
</dbReference>
<dbReference type="STRING" id="913774.A0A0C3H042"/>
<evidence type="ECO:0000259" key="7">
    <source>
        <dbReference type="PROSITE" id="PS50048"/>
    </source>
</evidence>
<keyword evidence="6" id="KW-0472">Membrane</keyword>
<dbReference type="GO" id="GO:0000978">
    <property type="term" value="F:RNA polymerase II cis-regulatory region sequence-specific DNA binding"/>
    <property type="evidence" value="ECO:0007669"/>
    <property type="project" value="TreeGrafter"/>
</dbReference>
<dbReference type="PANTHER" id="PTHR47424:SF9">
    <property type="entry name" value="TAH-2"/>
    <property type="match status" value="1"/>
</dbReference>
<dbReference type="GO" id="GO:0008270">
    <property type="term" value="F:zinc ion binding"/>
    <property type="evidence" value="ECO:0007669"/>
    <property type="project" value="InterPro"/>
</dbReference>
<evidence type="ECO:0000256" key="4">
    <source>
        <dbReference type="ARBA" id="ARBA00023242"/>
    </source>
</evidence>
<dbReference type="InterPro" id="IPR007219">
    <property type="entry name" value="XnlR_reg_dom"/>
</dbReference>
<dbReference type="SMART" id="SM00066">
    <property type="entry name" value="GAL4"/>
    <property type="match status" value="1"/>
</dbReference>
<keyword evidence="9" id="KW-1185">Reference proteome</keyword>
<dbReference type="SUPFAM" id="SSF57701">
    <property type="entry name" value="Zn2/Cys6 DNA-binding domain"/>
    <property type="match status" value="1"/>
</dbReference>
<dbReference type="InterPro" id="IPR051127">
    <property type="entry name" value="Fungal_SecMet_Regulators"/>
</dbReference>
<evidence type="ECO:0000256" key="3">
    <source>
        <dbReference type="ARBA" id="ARBA00023163"/>
    </source>
</evidence>
<evidence type="ECO:0000313" key="8">
    <source>
        <dbReference type="EMBL" id="KIM95871.1"/>
    </source>
</evidence>
<evidence type="ECO:0000256" key="2">
    <source>
        <dbReference type="ARBA" id="ARBA00023015"/>
    </source>
</evidence>
<dbReference type="OrthoDB" id="47007at2759"/>
<dbReference type="CDD" id="cd12148">
    <property type="entry name" value="fungal_TF_MHR"/>
    <property type="match status" value="1"/>
</dbReference>
<sequence length="694" mass="76357">MPRPRVQLQDRLRSVRACDACKASKKRCDSKLPCRPCTQRKHAGACIYSHPSRRKASQQAVAAPPTSPLPSRDGSQSSEFSIQCPRPTSTEGTRTRGPYVQQPIMLSSSSGEKVFVGTTAAISFLQFLQKTLKHFAGPSGFTDEQHSRKLFEAAAYNDDVDSLDGDLGATDIPALIQCFLEVSSGLLDLFTSDEIARLLELARSDAANEPGSSSQMSKAETASLHLMIAIGAQCRGRVEVDLSRAVKHFCIARKTALAGMLEDPTVSVVRIFLLMAFYMLGACRRNSAFMYIGIASKAADIIGLHLSAHIKHLSVTEPDTRARMRTAHSLRAFDIICSSILGRQSSATPLRSFDVQSRELTELAPEQRNNRAMALLATRGVTVILDESIRKSTEEGKLDTNAVEDLLQRLRDWSHALPSQLRQRVRKDDDPNLDSRELTIGSIHVAGVYYFGVILLTRPFLVQRITPQLRGRSTPLVVATDEDHAACSGKEDEFAQVCVEAATYMVHMCSEAMDAGLIWGNMCILKAWVFAAGLVLGFSLLVDSAKKPDSDGAFLSSQRILQHLGRFSPLAAQYHHILTTFSDAIYAYREQLNHERRISKPRLVECILSLDQTSNGVGVSGPSELSSLDYPLGVEPAALEEGVTTYLTDPLTPRSVPVDWPQEVDEDLMLRLLWDGCTMNFINQGLQGYPNDCL</sequence>
<keyword evidence="6" id="KW-0812">Transmembrane</keyword>
<proteinExistence type="predicted"/>
<name>A0A0C3H042_OIDMZ</name>
<keyword evidence="4" id="KW-0539">Nucleus</keyword>
<feature type="region of interest" description="Disordered" evidence="5">
    <location>
        <begin position="54"/>
        <end position="99"/>
    </location>
</feature>
<evidence type="ECO:0000256" key="1">
    <source>
        <dbReference type="ARBA" id="ARBA00022723"/>
    </source>
</evidence>
<evidence type="ECO:0000313" key="9">
    <source>
        <dbReference type="Proteomes" id="UP000054321"/>
    </source>
</evidence>
<dbReference type="CDD" id="cd00067">
    <property type="entry name" value="GAL4"/>
    <property type="match status" value="1"/>
</dbReference>
<accession>A0A0C3H042</accession>
<dbReference type="GO" id="GO:0006351">
    <property type="term" value="P:DNA-templated transcription"/>
    <property type="evidence" value="ECO:0007669"/>
    <property type="project" value="InterPro"/>
</dbReference>
<feature type="compositionally biased region" description="Polar residues" evidence="5">
    <location>
        <begin position="73"/>
        <end position="92"/>
    </location>
</feature>
<dbReference type="AlphaFoldDB" id="A0A0C3H042"/>
<keyword evidence="1" id="KW-0479">Metal-binding</keyword>
<dbReference type="Proteomes" id="UP000054321">
    <property type="component" value="Unassembled WGS sequence"/>
</dbReference>
<evidence type="ECO:0000256" key="6">
    <source>
        <dbReference type="SAM" id="Phobius"/>
    </source>
</evidence>